<dbReference type="Proteomes" id="UP000694050">
    <property type="component" value="Unassembled WGS sequence"/>
</dbReference>
<keyword evidence="2" id="KW-0349">Heme</keyword>
<dbReference type="PANTHER" id="PTHR24305">
    <property type="entry name" value="CYTOCHROME P450"/>
    <property type="match status" value="1"/>
</dbReference>
<evidence type="ECO:0000313" key="6">
    <source>
        <dbReference type="Proteomes" id="UP000694050"/>
    </source>
</evidence>
<accession>A0A8J5P364</accession>
<evidence type="ECO:0000256" key="3">
    <source>
        <dbReference type="ARBA" id="ARBA00022723"/>
    </source>
</evidence>
<protein>
    <submittedName>
        <fullName evidence="5">Putative sterigmatocystin biosynthesis P450 monooxygenase stcS</fullName>
    </submittedName>
</protein>
<keyword evidence="5" id="KW-0560">Oxidoreductase</keyword>
<dbReference type="PANTHER" id="PTHR24305:SF166">
    <property type="entry name" value="CYTOCHROME P450 12A4, MITOCHONDRIAL-RELATED"/>
    <property type="match status" value="1"/>
</dbReference>
<evidence type="ECO:0000256" key="1">
    <source>
        <dbReference type="ARBA" id="ARBA00010617"/>
    </source>
</evidence>
<dbReference type="InterPro" id="IPR050121">
    <property type="entry name" value="Cytochrome_P450_monoxygenase"/>
</dbReference>
<proteinExistence type="inferred from homology"/>
<dbReference type="Pfam" id="PF00067">
    <property type="entry name" value="p450"/>
    <property type="match status" value="1"/>
</dbReference>
<dbReference type="AlphaFoldDB" id="A0A8J5P364"/>
<dbReference type="GO" id="GO:0005506">
    <property type="term" value="F:iron ion binding"/>
    <property type="evidence" value="ECO:0007669"/>
    <property type="project" value="InterPro"/>
</dbReference>
<evidence type="ECO:0000256" key="2">
    <source>
        <dbReference type="ARBA" id="ARBA00022617"/>
    </source>
</evidence>
<gene>
    <name evidence="5" type="primary">stcS</name>
    <name evidence="5" type="ORF">Forpe1208_v004251</name>
</gene>
<dbReference type="InterPro" id="IPR001128">
    <property type="entry name" value="Cyt_P450"/>
</dbReference>
<dbReference type="EMBL" id="JAELUQ010000003">
    <property type="protein sequence ID" value="KAG7417968.1"/>
    <property type="molecule type" value="Genomic_DNA"/>
</dbReference>
<dbReference type="GO" id="GO:0016705">
    <property type="term" value="F:oxidoreductase activity, acting on paired donors, with incorporation or reduction of molecular oxygen"/>
    <property type="evidence" value="ECO:0007669"/>
    <property type="project" value="InterPro"/>
</dbReference>
<dbReference type="GO" id="GO:0020037">
    <property type="term" value="F:heme binding"/>
    <property type="evidence" value="ECO:0007669"/>
    <property type="project" value="InterPro"/>
</dbReference>
<keyword evidence="5" id="KW-0503">Monooxygenase</keyword>
<organism evidence="5 6">
    <name type="scientific">Fusarium oxysporum f. sp. rapae</name>
    <dbReference type="NCBI Taxonomy" id="485398"/>
    <lineage>
        <taxon>Eukaryota</taxon>
        <taxon>Fungi</taxon>
        <taxon>Dikarya</taxon>
        <taxon>Ascomycota</taxon>
        <taxon>Pezizomycotina</taxon>
        <taxon>Sordariomycetes</taxon>
        <taxon>Hypocreomycetidae</taxon>
        <taxon>Hypocreales</taxon>
        <taxon>Nectriaceae</taxon>
        <taxon>Fusarium</taxon>
        <taxon>Fusarium oxysporum species complex</taxon>
    </lineage>
</organism>
<name>A0A8J5P364_FUSOX</name>
<keyword evidence="4" id="KW-0408">Iron</keyword>
<reference evidence="5" key="1">
    <citation type="submission" date="2021-04" db="EMBL/GenBank/DDBJ databases">
        <title>First draft genome resource for Brassicaceae pathogens Fusarium oxysporum f. sp. raphani and Fusarium oxysporum f. sp. rapae.</title>
        <authorList>
            <person name="Asai S."/>
        </authorList>
    </citation>
    <scope>NUCLEOTIDE SEQUENCE</scope>
    <source>
        <strain evidence="5">Tf1208</strain>
    </source>
</reference>
<comment type="caution">
    <text evidence="5">The sequence shown here is derived from an EMBL/GenBank/DDBJ whole genome shotgun (WGS) entry which is preliminary data.</text>
</comment>
<evidence type="ECO:0000313" key="5">
    <source>
        <dbReference type="EMBL" id="KAG7417968.1"/>
    </source>
</evidence>
<keyword evidence="3" id="KW-0479">Metal-binding</keyword>
<comment type="similarity">
    <text evidence="1">Belongs to the cytochrome P450 family.</text>
</comment>
<evidence type="ECO:0000256" key="4">
    <source>
        <dbReference type="ARBA" id="ARBA00023004"/>
    </source>
</evidence>
<dbReference type="GO" id="GO:0004497">
    <property type="term" value="F:monooxygenase activity"/>
    <property type="evidence" value="ECO:0007669"/>
    <property type="project" value="UniProtKB-KW"/>
</dbReference>
<sequence length="415" mass="46330">MAATNGALWKRIATAVVPAFSMSHVLGMMSVMVDECLLFQEKLDELAVAGDDFPMEELIAKLVFGIVSTVTLGEPQHSQTVGSQILKDSRHLVNLARGETDPLIAYNPMVQIPRRWKRHRIVSRLDSSLRGKVNECVERIVQEGVAPSRQSPRSIMDLLIRKHVEALLEERKGGVYSRSRLPGSEEEMVFSNLKTMLSGGHSTSTSTLCFLFMLLSKTPDVVEKMHQEQIEQLGASPKVTLLDNPNMFRRLPYIEAVIKESLRLYPLGSDLKQAPPDTTITTHVGRRLPIVNGLIMTASAHTIHYDANIYPYPTVFRPARWLDPEKASSGPGYFRAFGGDGRTCPGQNMGMSILKIVMVMTMGKYTFECAGLKPNREPKMKHTNFDLVFGDIAFQQLGLDGRPRDGMMMNVRKKA</sequence>